<name>A0AAD5RCH8_PARTN</name>
<dbReference type="Proteomes" id="UP001196413">
    <property type="component" value="Unassembled WGS sequence"/>
</dbReference>
<evidence type="ECO:0000256" key="1">
    <source>
        <dbReference type="SAM" id="Phobius"/>
    </source>
</evidence>
<keyword evidence="1" id="KW-0812">Transmembrane</keyword>
<proteinExistence type="predicted"/>
<dbReference type="EMBL" id="JAHQIW010007319">
    <property type="protein sequence ID" value="KAJ1373650.1"/>
    <property type="molecule type" value="Genomic_DNA"/>
</dbReference>
<protein>
    <submittedName>
        <fullName evidence="2">Uncharacterized protein</fullName>
    </submittedName>
</protein>
<organism evidence="2 3">
    <name type="scientific">Parelaphostrongylus tenuis</name>
    <name type="common">Meningeal worm</name>
    <dbReference type="NCBI Taxonomy" id="148309"/>
    <lineage>
        <taxon>Eukaryota</taxon>
        <taxon>Metazoa</taxon>
        <taxon>Ecdysozoa</taxon>
        <taxon>Nematoda</taxon>
        <taxon>Chromadorea</taxon>
        <taxon>Rhabditida</taxon>
        <taxon>Rhabditina</taxon>
        <taxon>Rhabditomorpha</taxon>
        <taxon>Strongyloidea</taxon>
        <taxon>Metastrongylidae</taxon>
        <taxon>Parelaphostrongylus</taxon>
    </lineage>
</organism>
<keyword evidence="3" id="KW-1185">Reference proteome</keyword>
<comment type="caution">
    <text evidence="2">The sequence shown here is derived from an EMBL/GenBank/DDBJ whole genome shotgun (WGS) entry which is preliminary data.</text>
</comment>
<keyword evidence="1" id="KW-1133">Transmembrane helix</keyword>
<evidence type="ECO:0000313" key="3">
    <source>
        <dbReference type="Proteomes" id="UP001196413"/>
    </source>
</evidence>
<feature type="transmembrane region" description="Helical" evidence="1">
    <location>
        <begin position="12"/>
        <end position="32"/>
    </location>
</feature>
<sequence>MEIATNVAGDVIKSSVISLFATISIVLGCGVVPSRSRNFTVNGFTLPVSMAYSSATDVLARVPGIATSEAGAKGFVERLVKQAVIDVLESQARTALLPDAVISSILSQAYCDSHLHTIDVSESASRSSGPKSARDDGKCLLHLRQHGDGNLLSYGSRW</sequence>
<evidence type="ECO:0000313" key="2">
    <source>
        <dbReference type="EMBL" id="KAJ1373650.1"/>
    </source>
</evidence>
<accession>A0AAD5RCH8</accession>
<keyword evidence="1" id="KW-0472">Membrane</keyword>
<dbReference type="AlphaFoldDB" id="A0AAD5RCH8"/>
<reference evidence="2" key="1">
    <citation type="submission" date="2021-06" db="EMBL/GenBank/DDBJ databases">
        <title>Parelaphostrongylus tenuis whole genome reference sequence.</title>
        <authorList>
            <person name="Garwood T.J."/>
            <person name="Larsen P.A."/>
            <person name="Fountain-Jones N.M."/>
            <person name="Garbe J.R."/>
            <person name="Macchietto M.G."/>
            <person name="Kania S.A."/>
            <person name="Gerhold R.W."/>
            <person name="Richards J.E."/>
            <person name="Wolf T.M."/>
        </authorList>
    </citation>
    <scope>NUCLEOTIDE SEQUENCE</scope>
    <source>
        <strain evidence="2">MNPRO001-30</strain>
        <tissue evidence="2">Meninges</tissue>
    </source>
</reference>
<gene>
    <name evidence="2" type="ORF">KIN20_036118</name>
</gene>